<organism evidence="2 3">
    <name type="scientific">Schizophyllum amplum</name>
    <dbReference type="NCBI Taxonomy" id="97359"/>
    <lineage>
        <taxon>Eukaryota</taxon>
        <taxon>Fungi</taxon>
        <taxon>Dikarya</taxon>
        <taxon>Basidiomycota</taxon>
        <taxon>Agaricomycotina</taxon>
        <taxon>Agaricomycetes</taxon>
        <taxon>Agaricomycetidae</taxon>
        <taxon>Agaricales</taxon>
        <taxon>Schizophyllaceae</taxon>
        <taxon>Schizophyllum</taxon>
    </lineage>
</organism>
<comment type="caution">
    <text evidence="2">The sequence shown here is derived from an EMBL/GenBank/DDBJ whole genome shotgun (WGS) entry which is preliminary data.</text>
</comment>
<evidence type="ECO:0000313" key="3">
    <source>
        <dbReference type="Proteomes" id="UP000320762"/>
    </source>
</evidence>
<dbReference type="Proteomes" id="UP000320762">
    <property type="component" value="Unassembled WGS sequence"/>
</dbReference>
<name>A0A550BWH3_9AGAR</name>
<dbReference type="EMBL" id="VDMD01000057">
    <property type="protein sequence ID" value="TRM56863.1"/>
    <property type="molecule type" value="Genomic_DNA"/>
</dbReference>
<keyword evidence="3" id="KW-1185">Reference proteome</keyword>
<reference evidence="2 3" key="1">
    <citation type="journal article" date="2019" name="New Phytol.">
        <title>Comparative genomics reveals unique wood-decay strategies and fruiting body development in the Schizophyllaceae.</title>
        <authorList>
            <person name="Almasi E."/>
            <person name="Sahu N."/>
            <person name="Krizsan K."/>
            <person name="Balint B."/>
            <person name="Kovacs G.M."/>
            <person name="Kiss B."/>
            <person name="Cseklye J."/>
            <person name="Drula E."/>
            <person name="Henrissat B."/>
            <person name="Nagy I."/>
            <person name="Chovatia M."/>
            <person name="Adam C."/>
            <person name="LaButti K."/>
            <person name="Lipzen A."/>
            <person name="Riley R."/>
            <person name="Grigoriev I.V."/>
            <person name="Nagy L.G."/>
        </authorList>
    </citation>
    <scope>NUCLEOTIDE SEQUENCE [LARGE SCALE GENOMIC DNA]</scope>
    <source>
        <strain evidence="2 3">NL-1724</strain>
    </source>
</reference>
<dbReference type="AlphaFoldDB" id="A0A550BWH3"/>
<feature type="region of interest" description="Disordered" evidence="1">
    <location>
        <begin position="1"/>
        <end position="23"/>
    </location>
</feature>
<gene>
    <name evidence="2" type="ORF">BD626DRAFT_229832</name>
</gene>
<evidence type="ECO:0000256" key="1">
    <source>
        <dbReference type="SAM" id="MobiDB-lite"/>
    </source>
</evidence>
<accession>A0A550BWH3</accession>
<sequence>MSSPFATLSRSSPHEQQPSTPCPSMPCRRYSGLLTIALHALPCILSHPIPFALCPIPPDGAPRHLLLVDLSPPPEGGALVPSPGSLRVCVVRYRYGRIRLERRDWQAQRDGGLILLVNDDVLSERCVPPPSALDFSFSRPTDRLTLRSQTPSLTSYPYL</sequence>
<protein>
    <submittedName>
        <fullName evidence="2">Uncharacterized protein</fullName>
    </submittedName>
</protein>
<evidence type="ECO:0000313" key="2">
    <source>
        <dbReference type="EMBL" id="TRM56863.1"/>
    </source>
</evidence>
<proteinExistence type="predicted"/>
<feature type="compositionally biased region" description="Polar residues" evidence="1">
    <location>
        <begin position="1"/>
        <end position="19"/>
    </location>
</feature>